<name>A0A5K8A8A6_9BACT</name>
<sequence>MFDCNRLEAQKLITQKQGLEISLVWDVYEVFSTDFLPTLRQVCRKSILEVDNRLGANRSFLADFPKKWSFYACMRGLKNWRPYNYGLLSFARTWSAFECGDWIRVYGEIVEEGYLGKDVNAQRIAPQKDTTNIGTWKKHQIKGRGQDLKTNQGSQNSQKGRRRAAPFALDHDELIGYSEIFGGNWVLKTFSSREGNDVKKKTGVMKITPARDVATSGETSGIMNWVILDNDLTGKMDQVFGLMRGATISGTTTDNIFILQRFSHVIDDKIFFLLPLGTIGAGGHHSLIEIATPLTLNNYIDYSVGCYGTLFPKNYQSNPATRGGAEAIKRILQAYDRRGMANLILCYYNAKKLEGCYVAEQSEWHKWLYAFKADQSLLQRFTNVPPYPSKEYIKQFAIDSGLTIR</sequence>
<accession>A0A5K8A8A6</accession>
<dbReference type="RefSeq" id="WP_155310034.1">
    <property type="nucleotide sequence ID" value="NZ_AP021879.1"/>
</dbReference>
<feature type="compositionally biased region" description="Polar residues" evidence="1">
    <location>
        <begin position="148"/>
        <end position="158"/>
    </location>
</feature>
<evidence type="ECO:0000313" key="2">
    <source>
        <dbReference type="EMBL" id="BBO88765.1"/>
    </source>
</evidence>
<protein>
    <submittedName>
        <fullName evidence="2">Uncharacterized protein</fullName>
    </submittedName>
</protein>
<dbReference type="Proteomes" id="UP000422108">
    <property type="component" value="Chromosome"/>
</dbReference>
<dbReference type="AlphaFoldDB" id="A0A5K8A8A6"/>
<reference evidence="2 3" key="1">
    <citation type="submission" date="2019-11" db="EMBL/GenBank/DDBJ databases">
        <title>Comparative genomics of hydrocarbon-degrading Desulfosarcina strains.</title>
        <authorList>
            <person name="Watanabe M."/>
            <person name="Kojima H."/>
            <person name="Fukui M."/>
        </authorList>
    </citation>
    <scope>NUCLEOTIDE SEQUENCE [LARGE SCALE GENOMIC DNA]</scope>
    <source>
        <strain evidence="3">oXyS1</strain>
    </source>
</reference>
<evidence type="ECO:0000313" key="3">
    <source>
        <dbReference type="Proteomes" id="UP000422108"/>
    </source>
</evidence>
<evidence type="ECO:0000256" key="1">
    <source>
        <dbReference type="SAM" id="MobiDB-lite"/>
    </source>
</evidence>
<feature type="region of interest" description="Disordered" evidence="1">
    <location>
        <begin position="140"/>
        <end position="163"/>
    </location>
</feature>
<proteinExistence type="predicted"/>
<gene>
    <name evidence="2" type="ORF">DSCOOX_19450</name>
</gene>
<organism evidence="2 3">
    <name type="scientific">Desulfosarcina ovata subsp. ovata</name>
    <dbReference type="NCBI Taxonomy" id="2752305"/>
    <lineage>
        <taxon>Bacteria</taxon>
        <taxon>Pseudomonadati</taxon>
        <taxon>Thermodesulfobacteriota</taxon>
        <taxon>Desulfobacteria</taxon>
        <taxon>Desulfobacterales</taxon>
        <taxon>Desulfosarcinaceae</taxon>
        <taxon>Desulfosarcina</taxon>
    </lineage>
</organism>
<dbReference type="EMBL" id="AP021879">
    <property type="protein sequence ID" value="BBO88765.1"/>
    <property type="molecule type" value="Genomic_DNA"/>
</dbReference>
<keyword evidence="3" id="KW-1185">Reference proteome</keyword>